<dbReference type="InterPro" id="IPR051712">
    <property type="entry name" value="ARTD-AVP"/>
</dbReference>
<dbReference type="PROSITE" id="PS51059">
    <property type="entry name" value="PARP_CATALYTIC"/>
    <property type="match status" value="1"/>
</dbReference>
<dbReference type="GO" id="GO:0005634">
    <property type="term" value="C:nucleus"/>
    <property type="evidence" value="ECO:0007669"/>
    <property type="project" value="TreeGrafter"/>
</dbReference>
<feature type="transmembrane region" description="Helical" evidence="2">
    <location>
        <begin position="7"/>
        <end position="27"/>
    </location>
</feature>
<proteinExistence type="predicted"/>
<keyword evidence="1" id="KW-0328">Glycosyltransferase</keyword>
<feature type="transmembrane region" description="Helical" evidence="2">
    <location>
        <begin position="97"/>
        <end position="121"/>
    </location>
</feature>
<dbReference type="SUPFAM" id="SSF56399">
    <property type="entry name" value="ADP-ribosylation"/>
    <property type="match status" value="1"/>
</dbReference>
<comment type="caution">
    <text evidence="4">The sequence shown here is derived from an EMBL/GenBank/DDBJ whole genome shotgun (WGS) entry which is preliminary data.</text>
</comment>
<evidence type="ECO:0000256" key="2">
    <source>
        <dbReference type="SAM" id="Phobius"/>
    </source>
</evidence>
<keyword evidence="2" id="KW-1133">Transmembrane helix</keyword>
<protein>
    <recommendedName>
        <fullName evidence="1">Poly [ADP-ribose] polymerase</fullName>
        <shortName evidence="1">PARP</shortName>
        <ecNumber evidence="1">2.4.2.-</ecNumber>
    </recommendedName>
</protein>
<dbReference type="EC" id="2.4.2.-" evidence="1"/>
<reference evidence="4" key="1">
    <citation type="journal article" date="2019" name="bioRxiv">
        <title>The Genome of the Zebra Mussel, Dreissena polymorpha: A Resource for Invasive Species Research.</title>
        <authorList>
            <person name="McCartney M.A."/>
            <person name="Auch B."/>
            <person name="Kono T."/>
            <person name="Mallez S."/>
            <person name="Zhang Y."/>
            <person name="Obille A."/>
            <person name="Becker A."/>
            <person name="Abrahante J.E."/>
            <person name="Garbe J."/>
            <person name="Badalamenti J.P."/>
            <person name="Herman A."/>
            <person name="Mangelson H."/>
            <person name="Liachko I."/>
            <person name="Sullivan S."/>
            <person name="Sone E.D."/>
            <person name="Koren S."/>
            <person name="Silverstein K.A.T."/>
            <person name="Beckman K.B."/>
            <person name="Gohl D.M."/>
        </authorList>
    </citation>
    <scope>NUCLEOTIDE SEQUENCE</scope>
    <source>
        <strain evidence="4">Duluth1</strain>
        <tissue evidence="4">Whole animal</tissue>
    </source>
</reference>
<dbReference type="Pfam" id="PF00644">
    <property type="entry name" value="PARP"/>
    <property type="match status" value="1"/>
</dbReference>
<feature type="domain" description="PARP catalytic" evidence="3">
    <location>
        <begin position="299"/>
        <end position="563"/>
    </location>
</feature>
<dbReference type="PANTHER" id="PTHR45740:SF2">
    <property type="entry name" value="POLY [ADP-RIBOSE] POLYMERASE"/>
    <property type="match status" value="1"/>
</dbReference>
<feature type="transmembrane region" description="Helical" evidence="2">
    <location>
        <begin position="164"/>
        <end position="189"/>
    </location>
</feature>
<dbReference type="InterPro" id="IPR012317">
    <property type="entry name" value="Poly(ADP-ribose)pol_cat_dom"/>
</dbReference>
<accession>A0A9D4LAC3</accession>
<dbReference type="PANTHER" id="PTHR45740">
    <property type="entry name" value="POLY [ADP-RIBOSE] POLYMERASE"/>
    <property type="match status" value="1"/>
</dbReference>
<dbReference type="GO" id="GO:0003950">
    <property type="term" value="F:NAD+ poly-ADP-ribosyltransferase activity"/>
    <property type="evidence" value="ECO:0007669"/>
    <property type="project" value="UniProtKB-UniRule"/>
</dbReference>
<dbReference type="OrthoDB" id="6133115at2759"/>
<dbReference type="Proteomes" id="UP000828390">
    <property type="component" value="Unassembled WGS sequence"/>
</dbReference>
<keyword evidence="2" id="KW-0812">Transmembrane</keyword>
<keyword evidence="2" id="KW-0472">Membrane</keyword>
<keyword evidence="5" id="KW-1185">Reference proteome</keyword>
<name>A0A9D4LAC3_DREPO</name>
<dbReference type="Gene3D" id="3.90.228.10">
    <property type="match status" value="1"/>
</dbReference>
<evidence type="ECO:0000256" key="1">
    <source>
        <dbReference type="RuleBase" id="RU362114"/>
    </source>
</evidence>
<dbReference type="EMBL" id="JAIWYP010000003">
    <property type="protein sequence ID" value="KAH3854915.1"/>
    <property type="molecule type" value="Genomic_DNA"/>
</dbReference>
<dbReference type="GO" id="GO:1990404">
    <property type="term" value="F:NAD+-protein mono-ADP-ribosyltransferase activity"/>
    <property type="evidence" value="ECO:0007669"/>
    <property type="project" value="TreeGrafter"/>
</dbReference>
<keyword evidence="1" id="KW-0808">Transferase</keyword>
<evidence type="ECO:0000259" key="3">
    <source>
        <dbReference type="PROSITE" id="PS51059"/>
    </source>
</evidence>
<feature type="transmembrane region" description="Helical" evidence="2">
    <location>
        <begin position="128"/>
        <end position="152"/>
    </location>
</feature>
<gene>
    <name evidence="4" type="ORF">DPMN_097476</name>
</gene>
<sequence>MATLKGSVLATLCGAIIGAIIGLRPLLNVTLDMFVQEVVNECVEVTIKHGNFRNASIDNVCRTVNITQKSNETFSNINGTCALINCTSNVHVDYPKIAIFIEWNNILSACLYFFVCLAIIVKKGRGDVLISLLSFVEMCMFSNYVLFATLVGSAVGFTPRNLTVSFYVCATISAIVMASIISTAVSCIACKDSLPPSNLVGIRYKKVIRNDPERCAIKSKTCTDVTIGSKDSTAILVTKIAVAERQSNDNGNEKRVVDYHFHVKGNEFTEANTVENSSTKFKDNVVVNDDGEIAFINENDFVKKQVNTKGDSGAKDDVLCNDKTDVIDQIKSKIYSQWAKDEQNVGIGRDAKGLSHSTIQILNVITVYSDYLLDRYNTRRNRLVAFVASVGGRLKPLSEYPGIGKDSGLKPTPSDFGKSFVNHSLNEYYLYHGTTPSTAKLIAEEGFDVQKCRRTMLGRGLYFADSVVKADQYTTPDENGMCCIIVAKVLIGDFCVSFNRQNIPPSSQQPPCKKCMKIECSKKHKTEGPRFDSVVFIGGLFREYVVFDNCQAYPEYIIYYKRV</sequence>
<dbReference type="AlphaFoldDB" id="A0A9D4LAC3"/>
<evidence type="ECO:0000313" key="5">
    <source>
        <dbReference type="Proteomes" id="UP000828390"/>
    </source>
</evidence>
<evidence type="ECO:0000313" key="4">
    <source>
        <dbReference type="EMBL" id="KAH3854915.1"/>
    </source>
</evidence>
<keyword evidence="1" id="KW-0520">NAD</keyword>
<reference evidence="4" key="2">
    <citation type="submission" date="2020-11" db="EMBL/GenBank/DDBJ databases">
        <authorList>
            <person name="McCartney M.A."/>
            <person name="Auch B."/>
            <person name="Kono T."/>
            <person name="Mallez S."/>
            <person name="Becker A."/>
            <person name="Gohl D.M."/>
            <person name="Silverstein K.A.T."/>
            <person name="Koren S."/>
            <person name="Bechman K.B."/>
            <person name="Herman A."/>
            <person name="Abrahante J.E."/>
            <person name="Garbe J."/>
        </authorList>
    </citation>
    <scope>NUCLEOTIDE SEQUENCE</scope>
    <source>
        <strain evidence="4">Duluth1</strain>
        <tissue evidence="4">Whole animal</tissue>
    </source>
</reference>
<organism evidence="4 5">
    <name type="scientific">Dreissena polymorpha</name>
    <name type="common">Zebra mussel</name>
    <name type="synonym">Mytilus polymorpha</name>
    <dbReference type="NCBI Taxonomy" id="45954"/>
    <lineage>
        <taxon>Eukaryota</taxon>
        <taxon>Metazoa</taxon>
        <taxon>Spiralia</taxon>
        <taxon>Lophotrochozoa</taxon>
        <taxon>Mollusca</taxon>
        <taxon>Bivalvia</taxon>
        <taxon>Autobranchia</taxon>
        <taxon>Heteroconchia</taxon>
        <taxon>Euheterodonta</taxon>
        <taxon>Imparidentia</taxon>
        <taxon>Neoheterodontei</taxon>
        <taxon>Myida</taxon>
        <taxon>Dreissenoidea</taxon>
        <taxon>Dreissenidae</taxon>
        <taxon>Dreissena</taxon>
    </lineage>
</organism>